<dbReference type="OrthoDB" id="9814020at2"/>
<evidence type="ECO:0000256" key="9">
    <source>
        <dbReference type="SAM" id="Phobius"/>
    </source>
</evidence>
<evidence type="ECO:0000256" key="3">
    <source>
        <dbReference type="ARBA" id="ARBA00022475"/>
    </source>
</evidence>
<keyword evidence="5 9" id="KW-0812">Transmembrane</keyword>
<sequence>MIAYLPSLLGGLLIGLSATMLLLLNGRIAGIAGIVGRLTQGTGVATNAAFVAGLVLGPLAYRVAAGHPPASTITVSWPLLAVAGLLVGFGARMGSGCTSGHGILGLARLSPRSVVAVASFLAAGILTVMVMRWISA</sequence>
<protein>
    <submittedName>
        <fullName evidence="10">Uncharacterized protein</fullName>
    </submittedName>
</protein>
<dbReference type="Proteomes" id="UP000186228">
    <property type="component" value="Unassembled WGS sequence"/>
</dbReference>
<reference evidence="11" key="1">
    <citation type="submission" date="2016-08" db="EMBL/GenBank/DDBJ databases">
        <authorList>
            <person name="Varghese N."/>
            <person name="Submissions Spin"/>
        </authorList>
    </citation>
    <scope>NUCLEOTIDE SEQUENCE [LARGE SCALE GENOMIC DNA]</scope>
    <source>
        <strain evidence="11">CCBAU 57015</strain>
    </source>
</reference>
<evidence type="ECO:0000256" key="8">
    <source>
        <dbReference type="ARBA" id="ARBA00035655"/>
    </source>
</evidence>
<dbReference type="RefSeq" id="WP_075853847.1">
    <property type="nucleotide sequence ID" value="NZ_FMAC01000005.1"/>
</dbReference>
<accession>A0A1C3V970</accession>
<dbReference type="Pfam" id="PF04143">
    <property type="entry name" value="Sulf_transp"/>
    <property type="match status" value="1"/>
</dbReference>
<name>A0A1C3V970_9HYPH</name>
<feature type="transmembrane region" description="Helical" evidence="9">
    <location>
        <begin position="6"/>
        <end position="24"/>
    </location>
</feature>
<proteinExistence type="inferred from homology"/>
<keyword evidence="4" id="KW-0997">Cell inner membrane</keyword>
<gene>
    <name evidence="10" type="ORF">GA0061100_10517</name>
</gene>
<comment type="similarity">
    <text evidence="8">Belongs to the TsuA/YedE (TC 9.B.102) family.</text>
</comment>
<comment type="subcellular location">
    <subcellularLocation>
        <location evidence="1">Cell inner membrane</location>
        <topology evidence="1">Multi-pass membrane protein</topology>
    </subcellularLocation>
</comment>
<organism evidence="10 11">
    <name type="scientific">Rhizobium hainanense</name>
    <dbReference type="NCBI Taxonomy" id="52131"/>
    <lineage>
        <taxon>Bacteria</taxon>
        <taxon>Pseudomonadati</taxon>
        <taxon>Pseudomonadota</taxon>
        <taxon>Alphaproteobacteria</taxon>
        <taxon>Hyphomicrobiales</taxon>
        <taxon>Rhizobiaceae</taxon>
        <taxon>Rhizobium/Agrobacterium group</taxon>
        <taxon>Rhizobium</taxon>
    </lineage>
</organism>
<dbReference type="PANTHER" id="PTHR30574:SF1">
    <property type="entry name" value="SULPHUR TRANSPORT DOMAIN-CONTAINING PROTEIN"/>
    <property type="match status" value="1"/>
</dbReference>
<evidence type="ECO:0000313" key="11">
    <source>
        <dbReference type="Proteomes" id="UP000186228"/>
    </source>
</evidence>
<feature type="transmembrane region" description="Helical" evidence="9">
    <location>
        <begin position="75"/>
        <end position="93"/>
    </location>
</feature>
<dbReference type="EMBL" id="FMAC01000005">
    <property type="protein sequence ID" value="SCB24215.1"/>
    <property type="molecule type" value="Genomic_DNA"/>
</dbReference>
<evidence type="ECO:0000256" key="2">
    <source>
        <dbReference type="ARBA" id="ARBA00022448"/>
    </source>
</evidence>
<dbReference type="InterPro" id="IPR007272">
    <property type="entry name" value="Sulf_transp_TsuA/YedE"/>
</dbReference>
<keyword evidence="3" id="KW-1003">Cell membrane</keyword>
<dbReference type="AlphaFoldDB" id="A0A1C3V970"/>
<keyword evidence="2" id="KW-0813">Transport</keyword>
<keyword evidence="6 9" id="KW-1133">Transmembrane helix</keyword>
<evidence type="ECO:0000256" key="5">
    <source>
        <dbReference type="ARBA" id="ARBA00022692"/>
    </source>
</evidence>
<keyword evidence="7 9" id="KW-0472">Membrane</keyword>
<dbReference type="PANTHER" id="PTHR30574">
    <property type="entry name" value="INNER MEMBRANE PROTEIN YEDE"/>
    <property type="match status" value="1"/>
</dbReference>
<feature type="transmembrane region" description="Helical" evidence="9">
    <location>
        <begin position="44"/>
        <end position="63"/>
    </location>
</feature>
<evidence type="ECO:0000256" key="6">
    <source>
        <dbReference type="ARBA" id="ARBA00022989"/>
    </source>
</evidence>
<keyword evidence="11" id="KW-1185">Reference proteome</keyword>
<evidence type="ECO:0000256" key="7">
    <source>
        <dbReference type="ARBA" id="ARBA00023136"/>
    </source>
</evidence>
<dbReference type="GO" id="GO:0005886">
    <property type="term" value="C:plasma membrane"/>
    <property type="evidence" value="ECO:0007669"/>
    <property type="project" value="UniProtKB-SubCell"/>
</dbReference>
<dbReference type="STRING" id="52131.GA0061100_10517"/>
<evidence type="ECO:0000313" key="10">
    <source>
        <dbReference type="EMBL" id="SCB24215.1"/>
    </source>
</evidence>
<evidence type="ECO:0000256" key="1">
    <source>
        <dbReference type="ARBA" id="ARBA00004429"/>
    </source>
</evidence>
<feature type="transmembrane region" description="Helical" evidence="9">
    <location>
        <begin position="114"/>
        <end position="134"/>
    </location>
</feature>
<evidence type="ECO:0000256" key="4">
    <source>
        <dbReference type="ARBA" id="ARBA00022519"/>
    </source>
</evidence>